<feature type="domain" description="Phosphoribosyltransferase" evidence="5">
    <location>
        <begin position="63"/>
        <end position="189"/>
    </location>
</feature>
<name>A0A401HP27_9EURY</name>
<dbReference type="HAMAP" id="MF_01214">
    <property type="entry name" value="GfcR"/>
    <property type="match status" value="1"/>
</dbReference>
<evidence type="ECO:0000313" key="6">
    <source>
        <dbReference type="EMBL" id="GBF36006.1"/>
    </source>
</evidence>
<evidence type="ECO:0000259" key="5">
    <source>
        <dbReference type="Pfam" id="PF00156"/>
    </source>
</evidence>
<dbReference type="Pfam" id="PF00156">
    <property type="entry name" value="Pribosyltran"/>
    <property type="match status" value="1"/>
</dbReference>
<evidence type="ECO:0000256" key="2">
    <source>
        <dbReference type="ARBA" id="ARBA00023125"/>
    </source>
</evidence>
<dbReference type="EMBL" id="BFAX01000001">
    <property type="protein sequence ID" value="GBF36006.1"/>
    <property type="molecule type" value="Genomic_DNA"/>
</dbReference>
<keyword evidence="6" id="KW-0328">Glycosyltransferase</keyword>
<dbReference type="GO" id="GO:0010468">
    <property type="term" value="P:regulation of gene expression"/>
    <property type="evidence" value="ECO:0007669"/>
    <property type="project" value="UniProtKB-UniRule"/>
</dbReference>
<dbReference type="OrthoDB" id="68893at2157"/>
<dbReference type="SUPFAM" id="SSF53271">
    <property type="entry name" value="PRTase-like"/>
    <property type="match status" value="1"/>
</dbReference>
<keyword evidence="6" id="KW-0808">Transferase</keyword>
<dbReference type="InterPro" id="IPR029057">
    <property type="entry name" value="PRTase-like"/>
</dbReference>
<protein>
    <recommendedName>
        <fullName evidence="4">Transcriptional regulator GfcR</fullName>
    </recommendedName>
</protein>
<dbReference type="GO" id="GO:0006222">
    <property type="term" value="P:UMP biosynthetic process"/>
    <property type="evidence" value="ECO:0007669"/>
    <property type="project" value="TreeGrafter"/>
</dbReference>
<dbReference type="Gene3D" id="3.40.50.2020">
    <property type="match status" value="1"/>
</dbReference>
<evidence type="ECO:0000256" key="4">
    <source>
        <dbReference type="HAMAP-Rule" id="MF_01214"/>
    </source>
</evidence>
<dbReference type="Proteomes" id="UP000290527">
    <property type="component" value="Unassembled WGS sequence"/>
</dbReference>
<dbReference type="NCBIfam" id="NF002620">
    <property type="entry name" value="PRK02277.1"/>
    <property type="match status" value="1"/>
</dbReference>
<evidence type="ECO:0000256" key="3">
    <source>
        <dbReference type="ARBA" id="ARBA00023163"/>
    </source>
</evidence>
<comment type="domain">
    <text evidence="4">Contains an N-terminal DNA-binding winged helix-turn-helix domain and a C-terminal regulatory domain (or effector binding domain) resembling phosphoribosyltransferase (PRT) domain.</text>
</comment>
<dbReference type="GO" id="GO:0003677">
    <property type="term" value="F:DNA binding"/>
    <property type="evidence" value="ECO:0007669"/>
    <property type="project" value="UniProtKB-UniRule"/>
</dbReference>
<dbReference type="CDD" id="cd06223">
    <property type="entry name" value="PRTases_typeI"/>
    <property type="match status" value="1"/>
</dbReference>
<dbReference type="GO" id="GO:0004588">
    <property type="term" value="F:orotate phosphoribosyltransferase activity"/>
    <property type="evidence" value="ECO:0007669"/>
    <property type="project" value="TreeGrafter"/>
</dbReference>
<keyword evidence="3 4" id="KW-0804">Transcription</keyword>
<dbReference type="InterPro" id="IPR000836">
    <property type="entry name" value="PRTase_dom"/>
</dbReference>
<keyword evidence="7" id="KW-1185">Reference proteome</keyword>
<proteinExistence type="inferred from homology"/>
<dbReference type="AlphaFoldDB" id="A0A401HP27"/>
<dbReference type="RefSeq" id="WP_131006790.1">
    <property type="nucleotide sequence ID" value="NZ_BFAX01000001.1"/>
</dbReference>
<evidence type="ECO:0000256" key="1">
    <source>
        <dbReference type="ARBA" id="ARBA00023015"/>
    </source>
</evidence>
<reference evidence="6 7" key="1">
    <citation type="journal article" date="2019" name="Int. J. Syst. Evol. Microbiol.">
        <title>Methanofervidicoccus abyssi gen. nov., sp. nov., a hydrogenotrophic methanogen, isolated from a hydrothermal vent chimney in the Mid-Cayman Spreading Center, the Caribbean Sea.</title>
        <authorList>
            <person name="Sakai S."/>
            <person name="Takaki Y."/>
            <person name="Miyazaki M."/>
            <person name="Ogawara M."/>
            <person name="Yanagawa K."/>
            <person name="Miyazaki J."/>
            <person name="Takai K."/>
        </authorList>
    </citation>
    <scope>NUCLEOTIDE SEQUENCE [LARGE SCALE GENOMIC DNA]</scope>
    <source>
        <strain evidence="6 7">HHB</strain>
    </source>
</reference>
<evidence type="ECO:0000313" key="7">
    <source>
        <dbReference type="Proteomes" id="UP000290527"/>
    </source>
</evidence>
<dbReference type="GO" id="GO:0019856">
    <property type="term" value="P:pyrimidine nucleobase biosynthetic process"/>
    <property type="evidence" value="ECO:0007669"/>
    <property type="project" value="TreeGrafter"/>
</dbReference>
<dbReference type="PANTHER" id="PTHR19278:SF41">
    <property type="entry name" value="PYRE-LIKE PROTEIN"/>
    <property type="match status" value="1"/>
</dbReference>
<comment type="similarity">
    <text evidence="4">Belongs to the purine/pyrimidine phosphoribosyltransferase family. GfcR subfamily.</text>
</comment>
<comment type="caution">
    <text evidence="6">The sequence shown here is derived from an EMBL/GenBank/DDBJ whole genome shotgun (WGS) entry which is preliminary data.</text>
</comment>
<dbReference type="InterPro" id="IPR022854">
    <property type="entry name" value="GfcR-like"/>
</dbReference>
<accession>A0A401HP27</accession>
<gene>
    <name evidence="4" type="primary">gfcR</name>
    <name evidence="6" type="ORF">MHHB_P0231</name>
</gene>
<organism evidence="6 7">
    <name type="scientific">Methanofervidicoccus abyssi</name>
    <dbReference type="NCBI Taxonomy" id="2082189"/>
    <lineage>
        <taxon>Archaea</taxon>
        <taxon>Methanobacteriati</taxon>
        <taxon>Methanobacteriota</taxon>
        <taxon>Methanomada group</taxon>
        <taxon>Methanococci</taxon>
        <taxon>Methanococcales</taxon>
        <taxon>Methanofervidicoccus</taxon>
    </lineage>
</organism>
<dbReference type="PANTHER" id="PTHR19278">
    <property type="entry name" value="OROTATE PHOSPHORIBOSYLTRANSFERASE"/>
    <property type="match status" value="1"/>
</dbReference>
<keyword evidence="1 4" id="KW-0805">Transcription regulation</keyword>
<keyword evidence="2 4" id="KW-0238">DNA-binding</keyword>
<sequence>MKKSLIKKVLELRDAGLTAVDIAEELNVSVDTALYLVLNGEKLLRESEEIKEKVEKKTDIFVNWDDIKISPKRLRCITSIMCDMLSDIEFDVVLGISTGGIPLGILISEELNKDFSIYIPKKHLHGRDKSTGFIGHNYQSMESKSIVIVDDVITSGNTIKESINYVKSIGNPKCAIVVIDKSGIEEIRGVPVRALFRVGTVELSK</sequence>